<dbReference type="EC" id="6.3.2.3" evidence="10"/>
<proteinExistence type="inferred from homology"/>
<reference evidence="12 13" key="1">
    <citation type="submission" date="2020-05" db="EMBL/GenBank/DDBJ databases">
        <title>Complete closed genome sequence of Defluviicoccus vanus.</title>
        <authorList>
            <person name="Bessarab I."/>
            <person name="Arumugam K."/>
            <person name="Maszenan A.M."/>
            <person name="Seviour R.J."/>
            <person name="Williams R.B."/>
        </authorList>
    </citation>
    <scope>NUCLEOTIDE SEQUENCE [LARGE SCALE GENOMIC DNA]</scope>
    <source>
        <strain evidence="12 13">Ben 114</strain>
    </source>
</reference>
<evidence type="ECO:0000256" key="1">
    <source>
        <dbReference type="ARBA" id="ARBA00001936"/>
    </source>
</evidence>
<organism evidence="12 13">
    <name type="scientific">Defluviicoccus vanus</name>
    <dbReference type="NCBI Taxonomy" id="111831"/>
    <lineage>
        <taxon>Bacteria</taxon>
        <taxon>Pseudomonadati</taxon>
        <taxon>Pseudomonadota</taxon>
        <taxon>Alphaproteobacteria</taxon>
        <taxon>Rhodospirillales</taxon>
        <taxon>Rhodospirillaceae</taxon>
        <taxon>Defluviicoccus</taxon>
    </lineage>
</organism>
<dbReference type="Pfam" id="PF02951">
    <property type="entry name" value="GSH-S_N"/>
    <property type="match status" value="1"/>
</dbReference>
<keyword evidence="8" id="KW-0460">Magnesium</keyword>
<accession>A0A7H1N0U3</accession>
<evidence type="ECO:0000256" key="3">
    <source>
        <dbReference type="ARBA" id="ARBA00022598"/>
    </source>
</evidence>
<dbReference type="GO" id="GO:0046872">
    <property type="term" value="F:metal ion binding"/>
    <property type="evidence" value="ECO:0007669"/>
    <property type="project" value="UniProtKB-KW"/>
</dbReference>
<gene>
    <name evidence="10 12" type="primary">gshB</name>
    <name evidence="12" type="ORF">HQ394_08375</name>
</gene>
<keyword evidence="3 10" id="KW-0436">Ligase</keyword>
<keyword evidence="7 10" id="KW-0067">ATP-binding</keyword>
<evidence type="ECO:0000256" key="10">
    <source>
        <dbReference type="HAMAP-Rule" id="MF_00162"/>
    </source>
</evidence>
<evidence type="ECO:0000256" key="7">
    <source>
        <dbReference type="ARBA" id="ARBA00022840"/>
    </source>
</evidence>
<dbReference type="HAMAP" id="MF_00162">
    <property type="entry name" value="GSH_S"/>
    <property type="match status" value="1"/>
</dbReference>
<dbReference type="KEGG" id="dvn:HQ394_08375"/>
<keyword evidence="9" id="KW-0464">Manganese</keyword>
<evidence type="ECO:0000313" key="12">
    <source>
        <dbReference type="EMBL" id="QNT69329.1"/>
    </source>
</evidence>
<dbReference type="RefSeq" id="WP_190262834.1">
    <property type="nucleotide sequence ID" value="NZ_CP053923.1"/>
</dbReference>
<dbReference type="Gene3D" id="3.40.50.20">
    <property type="match status" value="1"/>
</dbReference>
<keyword evidence="5" id="KW-0479">Metal-binding</keyword>
<dbReference type="InterPro" id="IPR013815">
    <property type="entry name" value="ATP_grasp_subdomain_1"/>
</dbReference>
<dbReference type="InterPro" id="IPR011761">
    <property type="entry name" value="ATP-grasp"/>
</dbReference>
<dbReference type="PROSITE" id="PS50975">
    <property type="entry name" value="ATP_GRASP"/>
    <property type="match status" value="1"/>
</dbReference>
<keyword evidence="13" id="KW-1185">Reference proteome</keyword>
<dbReference type="InterPro" id="IPR004218">
    <property type="entry name" value="GSHS_ATP-bd"/>
</dbReference>
<feature type="domain" description="ATP-grasp" evidence="11">
    <location>
        <begin position="125"/>
        <end position="309"/>
    </location>
</feature>
<dbReference type="InterPro" id="IPR006284">
    <property type="entry name" value="Glut_synth_pro"/>
</dbReference>
<dbReference type="InterPro" id="IPR004215">
    <property type="entry name" value="GSHS_N"/>
</dbReference>
<keyword evidence="6 10" id="KW-0547">Nucleotide-binding</keyword>
<protein>
    <recommendedName>
        <fullName evidence="10">Glutathione synthetase</fullName>
        <ecNumber evidence="10">6.3.2.3</ecNumber>
    </recommendedName>
    <alternativeName>
        <fullName evidence="10">GSH synthetase</fullName>
        <shortName evidence="10">GSH-S</shortName>
        <shortName evidence="10">GSHase</shortName>
    </alternativeName>
    <alternativeName>
        <fullName evidence="10">Glutathione synthase</fullName>
    </alternativeName>
</protein>
<dbReference type="Gene3D" id="3.30.470.20">
    <property type="entry name" value="ATP-grasp fold, B domain"/>
    <property type="match status" value="1"/>
</dbReference>
<dbReference type="NCBIfam" id="NF003573">
    <property type="entry name" value="PRK05246.1"/>
    <property type="match status" value="1"/>
</dbReference>
<dbReference type="AlphaFoldDB" id="A0A7H1N0U3"/>
<dbReference type="GO" id="GO:0004363">
    <property type="term" value="F:glutathione synthase activity"/>
    <property type="evidence" value="ECO:0007669"/>
    <property type="project" value="UniProtKB-UniRule"/>
</dbReference>
<dbReference type="Pfam" id="PF02955">
    <property type="entry name" value="GSH-S_ATP"/>
    <property type="match status" value="1"/>
</dbReference>
<dbReference type="GO" id="GO:0005524">
    <property type="term" value="F:ATP binding"/>
    <property type="evidence" value="ECO:0007669"/>
    <property type="project" value="UniProtKB-UniRule"/>
</dbReference>
<dbReference type="EMBL" id="CP053923">
    <property type="protein sequence ID" value="QNT69329.1"/>
    <property type="molecule type" value="Genomic_DNA"/>
</dbReference>
<dbReference type="SUPFAM" id="SSF56059">
    <property type="entry name" value="Glutathione synthetase ATP-binding domain-like"/>
    <property type="match status" value="1"/>
</dbReference>
<dbReference type="SUPFAM" id="SSF52440">
    <property type="entry name" value="PreATP-grasp domain"/>
    <property type="match status" value="1"/>
</dbReference>
<comment type="catalytic activity">
    <reaction evidence="10">
        <text>gamma-L-glutamyl-L-cysteine + glycine + ATP = glutathione + ADP + phosphate + H(+)</text>
        <dbReference type="Rhea" id="RHEA:13557"/>
        <dbReference type="ChEBI" id="CHEBI:15378"/>
        <dbReference type="ChEBI" id="CHEBI:30616"/>
        <dbReference type="ChEBI" id="CHEBI:43474"/>
        <dbReference type="ChEBI" id="CHEBI:57305"/>
        <dbReference type="ChEBI" id="CHEBI:57925"/>
        <dbReference type="ChEBI" id="CHEBI:58173"/>
        <dbReference type="ChEBI" id="CHEBI:456216"/>
        <dbReference type="EC" id="6.3.2.3"/>
    </reaction>
</comment>
<name>A0A7H1N0U3_9PROT</name>
<evidence type="ECO:0000256" key="9">
    <source>
        <dbReference type="ARBA" id="ARBA00023211"/>
    </source>
</evidence>
<keyword evidence="4 10" id="KW-0317">Glutathione biosynthesis</keyword>
<dbReference type="PANTHER" id="PTHR21621:SF4">
    <property type="entry name" value="GLUTATHIONE SYNTHETASE"/>
    <property type="match status" value="1"/>
</dbReference>
<comment type="cofactor">
    <cofactor evidence="2">
        <name>Mg(2+)</name>
        <dbReference type="ChEBI" id="CHEBI:18420"/>
    </cofactor>
</comment>
<evidence type="ECO:0000256" key="4">
    <source>
        <dbReference type="ARBA" id="ARBA00022684"/>
    </source>
</evidence>
<dbReference type="Proteomes" id="UP000516369">
    <property type="component" value="Chromosome"/>
</dbReference>
<evidence type="ECO:0000256" key="2">
    <source>
        <dbReference type="ARBA" id="ARBA00001946"/>
    </source>
</evidence>
<evidence type="ECO:0000313" key="13">
    <source>
        <dbReference type="Proteomes" id="UP000516369"/>
    </source>
</evidence>
<evidence type="ECO:0000256" key="8">
    <source>
        <dbReference type="ARBA" id="ARBA00022842"/>
    </source>
</evidence>
<evidence type="ECO:0000256" key="5">
    <source>
        <dbReference type="ARBA" id="ARBA00022723"/>
    </source>
</evidence>
<dbReference type="GO" id="GO:0005737">
    <property type="term" value="C:cytoplasm"/>
    <property type="evidence" value="ECO:0007669"/>
    <property type="project" value="TreeGrafter"/>
</dbReference>
<comment type="cofactor">
    <cofactor evidence="1">
        <name>Mn(2+)</name>
        <dbReference type="ChEBI" id="CHEBI:29035"/>
    </cofactor>
</comment>
<evidence type="ECO:0000259" key="11">
    <source>
        <dbReference type="PROSITE" id="PS50975"/>
    </source>
</evidence>
<dbReference type="InterPro" id="IPR016185">
    <property type="entry name" value="PreATP-grasp_dom_sf"/>
</dbReference>
<dbReference type="PANTHER" id="PTHR21621">
    <property type="entry name" value="RIBOSOMAL PROTEIN S6 MODIFICATION PROTEIN"/>
    <property type="match status" value="1"/>
</dbReference>
<evidence type="ECO:0000256" key="6">
    <source>
        <dbReference type="ARBA" id="ARBA00022741"/>
    </source>
</evidence>
<sequence length="317" mass="35422">MGLTVAIQMDPIESINIDTDSTFALALEAQRRGHALYHYLPANLAFSQSGLYAEARALTVQRVLGDHYRLGEAEMIDLADVDMVLMRQDPPFDMAYITATHLLEHVHPQTYVVNDPFEVRNAPEKLFVTRFPDLMPPTLITADRAQIRAFREEHGDIVMKPLYGNGGANVFHVTPDNDNFNALLEMFTQLYREPLVIQRYLPEVRQGDKRVVLIDGKAAGAIRRVPQPGEARSNLHVGATAMPETLTARDQEICEAIGPELSRRGLVFVGIDIIGDYLTEINVTSPPGIQEIGRFDDVALETGLWDAFEARFHASRS</sequence>
<comment type="similarity">
    <text evidence="10">Belongs to the prokaryotic GSH synthase family.</text>
</comment>
<comment type="pathway">
    <text evidence="10">Sulfur metabolism; glutathione biosynthesis; glutathione from L-cysteine and L-glutamate: step 2/2.</text>
</comment>
<dbReference type="UniPathway" id="UPA00142">
    <property type="reaction ID" value="UER00210"/>
</dbReference>
<dbReference type="Gene3D" id="3.30.1490.20">
    <property type="entry name" value="ATP-grasp fold, A domain"/>
    <property type="match status" value="1"/>
</dbReference>
<dbReference type="NCBIfam" id="TIGR01380">
    <property type="entry name" value="glut_syn"/>
    <property type="match status" value="1"/>
</dbReference>